<dbReference type="eggNOG" id="KOG2696">
    <property type="taxonomic scope" value="Eukaryota"/>
</dbReference>
<comment type="similarity">
    <text evidence="1">Belongs to the HAT1 family.</text>
</comment>
<dbReference type="GO" id="GO:0031509">
    <property type="term" value="P:subtelomeric heterochromatin formation"/>
    <property type="evidence" value="ECO:0007669"/>
    <property type="project" value="InterPro"/>
</dbReference>
<evidence type="ECO:0000256" key="2">
    <source>
        <dbReference type="ARBA" id="ARBA00013184"/>
    </source>
</evidence>
<dbReference type="STRING" id="296587.C1EAT5"/>
<dbReference type="OrthoDB" id="10253098at2759"/>
<evidence type="ECO:0000256" key="6">
    <source>
        <dbReference type="SAM" id="MobiDB-lite"/>
    </source>
</evidence>
<evidence type="ECO:0000256" key="5">
    <source>
        <dbReference type="ARBA" id="ARBA00048017"/>
    </source>
</evidence>
<dbReference type="SUPFAM" id="SSF55729">
    <property type="entry name" value="Acyl-CoA N-acyltransferases (Nat)"/>
    <property type="match status" value="1"/>
</dbReference>
<dbReference type="Proteomes" id="UP000002009">
    <property type="component" value="Chromosome 7"/>
</dbReference>
<dbReference type="Gene3D" id="3.90.360.10">
    <property type="entry name" value="Histone acetyl transferase 1 (HAT1), N-terminal domain"/>
    <property type="match status" value="1"/>
</dbReference>
<feature type="domain" description="Histone acetyl transferase HAT1 N-terminal" evidence="8">
    <location>
        <begin position="62"/>
        <end position="223"/>
    </location>
</feature>
<dbReference type="EMBL" id="CP001328">
    <property type="protein sequence ID" value="ACO64916.1"/>
    <property type="molecule type" value="Genomic_DNA"/>
</dbReference>
<dbReference type="InterPro" id="IPR037113">
    <property type="entry name" value="Hat1_N_sf"/>
</dbReference>
<feature type="domain" description="N-acetyltransferase" evidence="7">
    <location>
        <begin position="255"/>
        <end position="306"/>
    </location>
</feature>
<evidence type="ECO:0000256" key="3">
    <source>
        <dbReference type="ARBA" id="ARBA00022679"/>
    </source>
</evidence>
<dbReference type="Gene3D" id="3.40.630.30">
    <property type="match status" value="1"/>
</dbReference>
<comment type="catalytic activity">
    <reaction evidence="5">
        <text>L-lysyl-[protein] + acetyl-CoA = N(6)-acetyl-L-lysyl-[protein] + CoA + H(+)</text>
        <dbReference type="Rhea" id="RHEA:45948"/>
        <dbReference type="Rhea" id="RHEA-COMP:9752"/>
        <dbReference type="Rhea" id="RHEA-COMP:10731"/>
        <dbReference type="ChEBI" id="CHEBI:15378"/>
        <dbReference type="ChEBI" id="CHEBI:29969"/>
        <dbReference type="ChEBI" id="CHEBI:57287"/>
        <dbReference type="ChEBI" id="CHEBI:57288"/>
        <dbReference type="ChEBI" id="CHEBI:61930"/>
        <dbReference type="EC" id="2.3.1.48"/>
    </reaction>
</comment>
<protein>
    <recommendedName>
        <fullName evidence="2">histone acetyltransferase</fullName>
        <ecNumber evidence="2">2.3.1.48</ecNumber>
    </recommendedName>
</protein>
<dbReference type="InterPro" id="IPR016181">
    <property type="entry name" value="Acyl_CoA_acyltransferase"/>
</dbReference>
<evidence type="ECO:0000256" key="4">
    <source>
        <dbReference type="ARBA" id="ARBA00023315"/>
    </source>
</evidence>
<evidence type="ECO:0000259" key="7">
    <source>
        <dbReference type="Pfam" id="PF00583"/>
    </source>
</evidence>
<dbReference type="InterPro" id="IPR019467">
    <property type="entry name" value="Hat1_N"/>
</dbReference>
<keyword evidence="3 9" id="KW-0808">Transferase</keyword>
<evidence type="ECO:0000313" key="10">
    <source>
        <dbReference type="Proteomes" id="UP000002009"/>
    </source>
</evidence>
<dbReference type="KEGG" id="mis:MICPUN_60189"/>
<feature type="region of interest" description="Disordered" evidence="6">
    <location>
        <begin position="1"/>
        <end position="58"/>
    </location>
</feature>
<dbReference type="CDD" id="cd04301">
    <property type="entry name" value="NAT_SF"/>
    <property type="match status" value="1"/>
</dbReference>
<evidence type="ECO:0000259" key="8">
    <source>
        <dbReference type="Pfam" id="PF10394"/>
    </source>
</evidence>
<sequence>MDEQQEAKRRKLEALEAKMGGAPPPQAVRPAKMPNLPAVAPTPVSSAPTAAGASEEQTRSPFVCDANDVVQFRLVRTEADMDAAEVFEPEFTHQVFRDDETVFGYRDLEIKIFMSANLFKTLVEISYAEKVKSVLNPADDIMAMLKAHLGDDVFTDRDLFIETLRKDAAAPVPGGGGVVVSTWKTTGADGVEYVDTARVFRLSDPEIYPWHARFEPMILFYIDGASAVDSEDTRWLLFAVIRTRADDADDASWSLVSFATVYEFFVYPSSTRARLSQIVVLPPHQRAGLGSKMLGAVREYCVANGFADFTVEDPTPQLQRLRDAADVRAMTNAPEVMAAVRTCAMAAAALPRHVPAGTGGTAASDEGKGVLEMPRAAAKFARDELKICAPQAARCWEALLYMTAKKAGAPDDSPAAAAFQELVIRRLKALHCSDARRDAGSKRVYNHAQGRDDREFVMCRGVAGGQAPDMEEDGDKADPAEVLADYFHDTMSNLAWLASAVKI</sequence>
<dbReference type="GO" id="GO:0000781">
    <property type="term" value="C:chromosome, telomeric region"/>
    <property type="evidence" value="ECO:0007669"/>
    <property type="project" value="GOC"/>
</dbReference>
<dbReference type="RefSeq" id="XP_002503658.1">
    <property type="nucleotide sequence ID" value="XM_002503612.1"/>
</dbReference>
<keyword evidence="10" id="KW-1185">Reference proteome</keyword>
<feature type="compositionally biased region" description="Low complexity" evidence="6">
    <location>
        <begin position="37"/>
        <end position="51"/>
    </location>
</feature>
<dbReference type="InterPro" id="IPR017380">
    <property type="entry name" value="Hist_AcTrfase_B-typ_cat-su"/>
</dbReference>
<evidence type="ECO:0000313" key="9">
    <source>
        <dbReference type="EMBL" id="ACO64916.1"/>
    </source>
</evidence>
<gene>
    <name evidence="9" type="ORF">MICPUN_60189</name>
</gene>
<dbReference type="OMA" id="WTCDAND"/>
<dbReference type="Pfam" id="PF10394">
    <property type="entry name" value="Hat1_N"/>
    <property type="match status" value="1"/>
</dbReference>
<dbReference type="PANTHER" id="PTHR12046">
    <property type="entry name" value="HISTONE ACETYLTRANSFERASE TYPE B CATALYTIC SUBUNIT"/>
    <property type="match status" value="1"/>
</dbReference>
<organism evidence="9 10">
    <name type="scientific">Micromonas commoda (strain RCC299 / NOUM17 / CCMP2709)</name>
    <name type="common">Picoplanktonic green alga</name>
    <dbReference type="NCBI Taxonomy" id="296587"/>
    <lineage>
        <taxon>Eukaryota</taxon>
        <taxon>Viridiplantae</taxon>
        <taxon>Chlorophyta</taxon>
        <taxon>Mamiellophyceae</taxon>
        <taxon>Mamiellales</taxon>
        <taxon>Mamiellaceae</taxon>
        <taxon>Micromonas</taxon>
    </lineage>
</organism>
<dbReference type="FunCoup" id="C1EAT5">
    <property type="interactions" value="1842"/>
</dbReference>
<dbReference type="InParanoid" id="C1EAT5"/>
<reference evidence="9 10" key="1">
    <citation type="journal article" date="2009" name="Science">
        <title>Green evolution and dynamic adaptations revealed by genomes of the marine picoeukaryotes Micromonas.</title>
        <authorList>
            <person name="Worden A.Z."/>
            <person name="Lee J.H."/>
            <person name="Mock T."/>
            <person name="Rouze P."/>
            <person name="Simmons M.P."/>
            <person name="Aerts A.L."/>
            <person name="Allen A.E."/>
            <person name="Cuvelier M.L."/>
            <person name="Derelle E."/>
            <person name="Everett M.V."/>
            <person name="Foulon E."/>
            <person name="Grimwood J."/>
            <person name="Gundlach H."/>
            <person name="Henrissat B."/>
            <person name="Napoli C."/>
            <person name="McDonald S.M."/>
            <person name="Parker M.S."/>
            <person name="Rombauts S."/>
            <person name="Salamov A."/>
            <person name="Von Dassow P."/>
            <person name="Badger J.H."/>
            <person name="Coutinho P.M."/>
            <person name="Demir E."/>
            <person name="Dubchak I."/>
            <person name="Gentemann C."/>
            <person name="Eikrem W."/>
            <person name="Gready J.E."/>
            <person name="John U."/>
            <person name="Lanier W."/>
            <person name="Lindquist E.A."/>
            <person name="Lucas S."/>
            <person name="Mayer K.F."/>
            <person name="Moreau H."/>
            <person name="Not F."/>
            <person name="Otillar R."/>
            <person name="Panaud O."/>
            <person name="Pangilinan J."/>
            <person name="Paulsen I."/>
            <person name="Piegu B."/>
            <person name="Poliakov A."/>
            <person name="Robbens S."/>
            <person name="Schmutz J."/>
            <person name="Toulza E."/>
            <person name="Wyss T."/>
            <person name="Zelensky A."/>
            <person name="Zhou K."/>
            <person name="Armbrust E.V."/>
            <person name="Bhattacharya D."/>
            <person name="Goodenough U.W."/>
            <person name="Van de Peer Y."/>
            <person name="Grigoriev I.V."/>
        </authorList>
    </citation>
    <scope>NUCLEOTIDE SEQUENCE [LARGE SCALE GENOMIC DNA]</scope>
    <source>
        <strain evidence="10">RCC299 / NOUM17</strain>
    </source>
</reference>
<dbReference type="GeneID" id="8245292"/>
<dbReference type="GO" id="GO:0004402">
    <property type="term" value="F:histone acetyltransferase activity"/>
    <property type="evidence" value="ECO:0007669"/>
    <property type="project" value="InterPro"/>
</dbReference>
<dbReference type="InterPro" id="IPR000182">
    <property type="entry name" value="GNAT_dom"/>
</dbReference>
<dbReference type="GO" id="GO:0005634">
    <property type="term" value="C:nucleus"/>
    <property type="evidence" value="ECO:0007669"/>
    <property type="project" value="InterPro"/>
</dbReference>
<keyword evidence="4" id="KW-0012">Acyltransferase</keyword>
<name>C1EAT5_MICCC</name>
<accession>C1EAT5</accession>
<dbReference type="AlphaFoldDB" id="C1EAT5"/>
<proteinExistence type="inferred from homology"/>
<dbReference type="Pfam" id="PF00583">
    <property type="entry name" value="Acetyltransf_1"/>
    <property type="match status" value="1"/>
</dbReference>
<dbReference type="EC" id="2.3.1.48" evidence="2"/>
<evidence type="ECO:0000256" key="1">
    <source>
        <dbReference type="ARBA" id="ARBA00010543"/>
    </source>
</evidence>